<dbReference type="PANTHER" id="PTHR44858:SF1">
    <property type="entry name" value="UDP-N-ACETYLGLUCOSAMINE--PEPTIDE N-ACETYLGLUCOSAMINYLTRANSFERASE SPINDLY-RELATED"/>
    <property type="match status" value="1"/>
</dbReference>
<dbReference type="Proteomes" id="UP001595665">
    <property type="component" value="Unassembled WGS sequence"/>
</dbReference>
<keyword evidence="1" id="KW-0677">Repeat</keyword>
<protein>
    <submittedName>
        <fullName evidence="5">YaiO family outer membrane beta-barrel protein</fullName>
    </submittedName>
</protein>
<dbReference type="InterPro" id="IPR030887">
    <property type="entry name" value="Beta-barrel_YaiO"/>
</dbReference>
<reference evidence="6" key="1">
    <citation type="journal article" date="2019" name="Int. J. Syst. Evol. Microbiol.">
        <title>The Global Catalogue of Microorganisms (GCM) 10K type strain sequencing project: providing services to taxonomists for standard genome sequencing and annotation.</title>
        <authorList>
            <consortium name="The Broad Institute Genomics Platform"/>
            <consortium name="The Broad Institute Genome Sequencing Center for Infectious Disease"/>
            <person name="Wu L."/>
            <person name="Ma J."/>
        </authorList>
    </citation>
    <scope>NUCLEOTIDE SEQUENCE [LARGE SCALE GENOMIC DNA]</scope>
    <source>
        <strain evidence="6">CCM 7480</strain>
    </source>
</reference>
<dbReference type="PANTHER" id="PTHR44858">
    <property type="entry name" value="TETRATRICOPEPTIDE REPEAT PROTEIN 6"/>
    <property type="match status" value="1"/>
</dbReference>
<proteinExistence type="predicted"/>
<evidence type="ECO:0000256" key="3">
    <source>
        <dbReference type="PROSITE-ProRule" id="PRU00339"/>
    </source>
</evidence>
<dbReference type="EMBL" id="JBHRVV010000001">
    <property type="protein sequence ID" value="MFC3459062.1"/>
    <property type="molecule type" value="Genomic_DNA"/>
</dbReference>
<comment type="caution">
    <text evidence="5">The sequence shown here is derived from an EMBL/GenBank/DDBJ whole genome shotgun (WGS) entry which is preliminary data.</text>
</comment>
<name>A0ABV7PMI9_9BURK</name>
<gene>
    <name evidence="5" type="ORF">ACFOPH_12540</name>
</gene>
<evidence type="ECO:0000313" key="5">
    <source>
        <dbReference type="EMBL" id="MFC3459062.1"/>
    </source>
</evidence>
<feature type="repeat" description="TPR" evidence="3">
    <location>
        <begin position="91"/>
        <end position="124"/>
    </location>
</feature>
<feature type="domain" description="YaiO beta-barrel" evidence="4">
    <location>
        <begin position="211"/>
        <end position="364"/>
    </location>
</feature>
<evidence type="ECO:0000256" key="2">
    <source>
        <dbReference type="ARBA" id="ARBA00022803"/>
    </source>
</evidence>
<dbReference type="PROSITE" id="PS50005">
    <property type="entry name" value="TPR"/>
    <property type="match status" value="1"/>
</dbReference>
<dbReference type="NCBIfam" id="TIGR04390">
    <property type="entry name" value="OMP_YaiO_dom"/>
    <property type="match status" value="1"/>
</dbReference>
<evidence type="ECO:0000256" key="1">
    <source>
        <dbReference type="ARBA" id="ARBA00022737"/>
    </source>
</evidence>
<evidence type="ECO:0000313" key="6">
    <source>
        <dbReference type="Proteomes" id="UP001595665"/>
    </source>
</evidence>
<dbReference type="InterPro" id="IPR019734">
    <property type="entry name" value="TPR_rpt"/>
</dbReference>
<organism evidence="5 6">
    <name type="scientific">Massilia haematophila</name>
    <dbReference type="NCBI Taxonomy" id="457923"/>
    <lineage>
        <taxon>Bacteria</taxon>
        <taxon>Pseudomonadati</taxon>
        <taxon>Pseudomonadota</taxon>
        <taxon>Betaproteobacteria</taxon>
        <taxon>Burkholderiales</taxon>
        <taxon>Oxalobacteraceae</taxon>
        <taxon>Telluria group</taxon>
        <taxon>Massilia</taxon>
    </lineage>
</organism>
<dbReference type="Gene3D" id="1.25.40.10">
    <property type="entry name" value="Tetratricopeptide repeat domain"/>
    <property type="match status" value="1"/>
</dbReference>
<keyword evidence="2 3" id="KW-0802">TPR repeat</keyword>
<dbReference type="SUPFAM" id="SSF48452">
    <property type="entry name" value="TPR-like"/>
    <property type="match status" value="1"/>
</dbReference>
<accession>A0ABV7PMI9</accession>
<dbReference type="InterPro" id="IPR011990">
    <property type="entry name" value="TPR-like_helical_dom_sf"/>
</dbReference>
<dbReference type="Pfam" id="PF19413">
    <property type="entry name" value="YaiO"/>
    <property type="match status" value="1"/>
</dbReference>
<dbReference type="RefSeq" id="WP_312554334.1">
    <property type="nucleotide sequence ID" value="NZ_JBHRVV010000001.1"/>
</dbReference>
<sequence>MPIDFQPPPQSTAQIQPATNASFDEQYEQARALANGGQPALAVAAYGVLLARSPGNVDVLLGRGIAYTRLDRWAEAQADLEAAAKASPDYADVWLALGNMHQWHDQPEQAIAAYSRLVALRPSDAAGWLARARAYRAAGRIAEARADLAKARAVGGNAAEIDAFDAAMAAASLAAESPQPRAGNPEAALAAGYAWAASLSGSWTDVGSGPRWNDQTASVRHYMQRGSIGFETLRAHRFDQSGYAWALDAYTDLWPGAYANLRYQRAPAARLFPENSGRVEIWQSLGSGWEVSLSDDVLGFDSRVNIYGATLGKYVGNWYIQLRHQNIVSEDSHSSGDRLMARYYYAGDADSYLEATANRGRSDDPLSLAGGRARSGGGSLTWVRYWSRDWGTKVGASFSRDSGDARERGVSIGLYRRW</sequence>
<dbReference type="SMART" id="SM00028">
    <property type="entry name" value="TPR"/>
    <property type="match status" value="4"/>
</dbReference>
<evidence type="ECO:0000259" key="4">
    <source>
        <dbReference type="Pfam" id="PF19413"/>
    </source>
</evidence>
<keyword evidence="6" id="KW-1185">Reference proteome</keyword>
<dbReference type="Pfam" id="PF14559">
    <property type="entry name" value="TPR_19"/>
    <property type="match status" value="1"/>
</dbReference>
<dbReference type="InterPro" id="IPR050498">
    <property type="entry name" value="Ycf3"/>
</dbReference>